<comment type="caution">
    <text evidence="2">The sequence shown here is derived from an EMBL/GenBank/DDBJ whole genome shotgun (WGS) entry which is preliminary data.</text>
</comment>
<evidence type="ECO:0000313" key="2">
    <source>
        <dbReference type="EMBL" id="OFW60172.1"/>
    </source>
</evidence>
<evidence type="ECO:0000256" key="1">
    <source>
        <dbReference type="SAM" id="Phobius"/>
    </source>
</evidence>
<protein>
    <recommendedName>
        <fullName evidence="4">ABC transporter permease</fullName>
    </recommendedName>
</protein>
<dbReference type="STRING" id="1797197.A2Y75_02495"/>
<dbReference type="GO" id="GO:0140359">
    <property type="term" value="F:ABC-type transporter activity"/>
    <property type="evidence" value="ECO:0007669"/>
    <property type="project" value="InterPro"/>
</dbReference>
<feature type="transmembrane region" description="Helical" evidence="1">
    <location>
        <begin position="54"/>
        <end position="76"/>
    </location>
</feature>
<dbReference type="GO" id="GO:0005886">
    <property type="term" value="C:plasma membrane"/>
    <property type="evidence" value="ECO:0007669"/>
    <property type="project" value="UniProtKB-SubCell"/>
</dbReference>
<evidence type="ECO:0000313" key="3">
    <source>
        <dbReference type="Proteomes" id="UP000177876"/>
    </source>
</evidence>
<dbReference type="AlphaFoldDB" id="A0A1F2WTD7"/>
<dbReference type="Proteomes" id="UP000177876">
    <property type="component" value="Unassembled WGS sequence"/>
</dbReference>
<proteinExistence type="predicted"/>
<sequence>MVVFGFLISALYPSLSKMTAFSQYWEQFPKNLKNLFGGSNVNILTPEGFLTLEYYQMILIIILAAFTLGFTASCIVKARENGTLELILAHPIERWKYTLTSSVSLATALAGLSLLAVATIMAASPVFDMGISFAGQLKLLVILWFMMLALGSISLFASAAFNSTGQVYGLGIGILIASYLINYLGNNWSAFKFIDRAFLYHYYAPYSAMTESGFPWASLLYYALVSVAFTTLAVIVLQRRDISV</sequence>
<keyword evidence="1" id="KW-1133">Transmembrane helix</keyword>
<keyword evidence="1" id="KW-0812">Transmembrane</keyword>
<accession>A0A1F2WTD7</accession>
<feature type="transmembrane region" description="Helical" evidence="1">
    <location>
        <begin position="219"/>
        <end position="237"/>
    </location>
</feature>
<organism evidence="2 3">
    <name type="scientific">Candidatus Solincola sediminis</name>
    <dbReference type="NCBI Taxonomy" id="1797199"/>
    <lineage>
        <taxon>Bacteria</taxon>
        <taxon>Bacillati</taxon>
        <taxon>Actinomycetota</taxon>
        <taxon>Candidatus Geothermincolia</taxon>
        <taxon>Candidatus Geothermincolales</taxon>
        <taxon>Candidatus Geothermincolaceae</taxon>
        <taxon>Candidatus Solincola</taxon>
    </lineage>
</organism>
<name>A0A1F2WTD7_9ACTN</name>
<evidence type="ECO:0008006" key="4">
    <source>
        <dbReference type="Google" id="ProtNLM"/>
    </source>
</evidence>
<reference evidence="2 3" key="1">
    <citation type="journal article" date="2016" name="Nat. Commun.">
        <title>Thousands of microbial genomes shed light on interconnected biogeochemical processes in an aquifer system.</title>
        <authorList>
            <person name="Anantharaman K."/>
            <person name="Brown C.T."/>
            <person name="Hug L.A."/>
            <person name="Sharon I."/>
            <person name="Castelle C.J."/>
            <person name="Probst A.J."/>
            <person name="Thomas B.C."/>
            <person name="Singh A."/>
            <person name="Wilkins M.J."/>
            <person name="Karaoz U."/>
            <person name="Brodie E.L."/>
            <person name="Williams K.H."/>
            <person name="Hubbard S.S."/>
            <person name="Banfield J.F."/>
        </authorList>
    </citation>
    <scope>NUCLEOTIDE SEQUENCE [LARGE SCALE GENOMIC DNA]</scope>
</reference>
<keyword evidence="1" id="KW-0472">Membrane</keyword>
<dbReference type="EMBL" id="MELK01000006">
    <property type="protein sequence ID" value="OFW60172.1"/>
    <property type="molecule type" value="Genomic_DNA"/>
</dbReference>
<feature type="transmembrane region" description="Helical" evidence="1">
    <location>
        <begin position="141"/>
        <end position="160"/>
    </location>
</feature>
<feature type="transmembrane region" description="Helical" evidence="1">
    <location>
        <begin position="97"/>
        <end position="121"/>
    </location>
</feature>
<gene>
    <name evidence="2" type="ORF">A2Y75_02495</name>
</gene>
<feature type="transmembrane region" description="Helical" evidence="1">
    <location>
        <begin position="167"/>
        <end position="185"/>
    </location>
</feature>
<dbReference type="Pfam" id="PF12679">
    <property type="entry name" value="ABC2_membrane_2"/>
    <property type="match status" value="1"/>
</dbReference>